<evidence type="ECO:0000256" key="5">
    <source>
        <dbReference type="ARBA" id="ARBA00023136"/>
    </source>
</evidence>
<dbReference type="GO" id="GO:0043709">
    <property type="term" value="P:cell adhesion involved in single-species biofilm formation"/>
    <property type="evidence" value="ECO:0007669"/>
    <property type="project" value="TreeGrafter"/>
</dbReference>
<dbReference type="PANTHER" id="PTHR45138">
    <property type="entry name" value="REGULATORY COMPONENTS OF SENSORY TRANSDUCTION SYSTEM"/>
    <property type="match status" value="1"/>
</dbReference>
<feature type="domain" description="GGDEF" evidence="7">
    <location>
        <begin position="227"/>
        <end position="360"/>
    </location>
</feature>
<feature type="transmembrane region" description="Helical" evidence="6">
    <location>
        <begin position="36"/>
        <end position="57"/>
    </location>
</feature>
<keyword evidence="3 6" id="KW-0812">Transmembrane</keyword>
<dbReference type="InterPro" id="IPR050469">
    <property type="entry name" value="Diguanylate_Cyclase"/>
</dbReference>
<dbReference type="InterPro" id="IPR029787">
    <property type="entry name" value="Nucleotide_cyclase"/>
</dbReference>
<dbReference type="InterPro" id="IPR000160">
    <property type="entry name" value="GGDEF_dom"/>
</dbReference>
<dbReference type="Gene3D" id="3.30.70.270">
    <property type="match status" value="1"/>
</dbReference>
<organism evidence="8 9">
    <name type="scientific">Anaerosolibacter carboniphilus</name>
    <dbReference type="NCBI Taxonomy" id="1417629"/>
    <lineage>
        <taxon>Bacteria</taxon>
        <taxon>Bacillati</taxon>
        <taxon>Bacillota</taxon>
        <taxon>Clostridia</taxon>
        <taxon>Peptostreptococcales</taxon>
        <taxon>Thermotaleaceae</taxon>
        <taxon>Anaerosolibacter</taxon>
    </lineage>
</organism>
<dbReference type="AlphaFoldDB" id="A0A841KWQ8"/>
<dbReference type="FunFam" id="3.30.70.270:FF:000001">
    <property type="entry name" value="Diguanylate cyclase domain protein"/>
    <property type="match status" value="1"/>
</dbReference>
<dbReference type="Pfam" id="PF00990">
    <property type="entry name" value="GGDEF"/>
    <property type="match status" value="1"/>
</dbReference>
<keyword evidence="8" id="KW-0548">Nucleotidyltransferase</keyword>
<evidence type="ECO:0000256" key="1">
    <source>
        <dbReference type="ARBA" id="ARBA00004651"/>
    </source>
</evidence>
<gene>
    <name evidence="8" type="ORF">HNQ80_004266</name>
</gene>
<evidence type="ECO:0000313" key="8">
    <source>
        <dbReference type="EMBL" id="MBB6218126.1"/>
    </source>
</evidence>
<evidence type="ECO:0000259" key="7">
    <source>
        <dbReference type="PROSITE" id="PS50887"/>
    </source>
</evidence>
<reference evidence="8 9" key="1">
    <citation type="submission" date="2020-08" db="EMBL/GenBank/DDBJ databases">
        <title>Genomic Encyclopedia of Type Strains, Phase IV (KMG-IV): sequencing the most valuable type-strain genomes for metagenomic binning, comparative biology and taxonomic classification.</title>
        <authorList>
            <person name="Goeker M."/>
        </authorList>
    </citation>
    <scope>NUCLEOTIDE SEQUENCE [LARGE SCALE GENOMIC DNA]</scope>
    <source>
        <strain evidence="8 9">DSM 103526</strain>
    </source>
</reference>
<dbReference type="GO" id="GO:1902201">
    <property type="term" value="P:negative regulation of bacterial-type flagellum-dependent cell motility"/>
    <property type="evidence" value="ECO:0007669"/>
    <property type="project" value="TreeGrafter"/>
</dbReference>
<dbReference type="CDD" id="cd01949">
    <property type="entry name" value="GGDEF"/>
    <property type="match status" value="1"/>
</dbReference>
<dbReference type="Proteomes" id="UP000579281">
    <property type="component" value="Unassembled WGS sequence"/>
</dbReference>
<dbReference type="SUPFAM" id="SSF55073">
    <property type="entry name" value="Nucleotide cyclase"/>
    <property type="match status" value="1"/>
</dbReference>
<comment type="caution">
    <text evidence="8">The sequence shown here is derived from an EMBL/GenBank/DDBJ whole genome shotgun (WGS) entry which is preliminary data.</text>
</comment>
<feature type="transmembrane region" description="Helical" evidence="6">
    <location>
        <begin position="158"/>
        <end position="180"/>
    </location>
</feature>
<protein>
    <submittedName>
        <fullName evidence="8">Diguanylate cyclase</fullName>
        <ecNumber evidence="8">2.7.7.65</ecNumber>
    </submittedName>
</protein>
<evidence type="ECO:0000313" key="9">
    <source>
        <dbReference type="Proteomes" id="UP000579281"/>
    </source>
</evidence>
<sequence>MVNDLFINVLLLISFTSVSGHILKEVPESLINKTYWKVLIGIGGGILGILMMVYTIQVVGTNTLLDLRALSMIMVSSMGGLISTIVTGFIIVLYRVGYFGINQSSVFAVVHICLYVVSFHIINKKFKTYEQNWFVKLAVALVILVTTFLYLLRNIEGHYLMIFKFAIVVVCAGTLEYYLLKYTQRSNALYRIYRKDSTKDFLTGLNNTRSFDNLLNISFNRVKENSEKLSCLMIDIDHFKKVNDTFGHPVGDVVLREFADILKKNCRNFDIVGRVGGEEFCVLLLDCDRTRSFEIGMRIRDAVKEHKFPIGNDNVIKISVSIGVATYPDTVGRLEEIMEKADVALYKAKQTGRDKVCENS</sequence>
<keyword evidence="9" id="KW-1185">Reference proteome</keyword>
<dbReference type="RefSeq" id="WP_184312623.1">
    <property type="nucleotide sequence ID" value="NZ_JACHEN010000033.1"/>
</dbReference>
<feature type="transmembrane region" description="Helical" evidence="6">
    <location>
        <begin position="133"/>
        <end position="152"/>
    </location>
</feature>
<proteinExistence type="predicted"/>
<evidence type="ECO:0000256" key="6">
    <source>
        <dbReference type="SAM" id="Phobius"/>
    </source>
</evidence>
<dbReference type="EC" id="2.7.7.65" evidence="8"/>
<dbReference type="PROSITE" id="PS50887">
    <property type="entry name" value="GGDEF"/>
    <property type="match status" value="1"/>
</dbReference>
<dbReference type="EMBL" id="JACHEN010000033">
    <property type="protein sequence ID" value="MBB6218126.1"/>
    <property type="molecule type" value="Genomic_DNA"/>
</dbReference>
<feature type="transmembrane region" description="Helical" evidence="6">
    <location>
        <begin position="69"/>
        <end position="94"/>
    </location>
</feature>
<dbReference type="PANTHER" id="PTHR45138:SF9">
    <property type="entry name" value="DIGUANYLATE CYCLASE DGCM-RELATED"/>
    <property type="match status" value="1"/>
</dbReference>
<dbReference type="GO" id="GO:0071555">
    <property type="term" value="P:cell wall organization"/>
    <property type="evidence" value="ECO:0007669"/>
    <property type="project" value="InterPro"/>
</dbReference>
<keyword evidence="5 6" id="KW-0472">Membrane</keyword>
<feature type="transmembrane region" description="Helical" evidence="6">
    <location>
        <begin position="100"/>
        <end position="121"/>
    </location>
</feature>
<evidence type="ECO:0000256" key="4">
    <source>
        <dbReference type="ARBA" id="ARBA00022989"/>
    </source>
</evidence>
<dbReference type="GO" id="GO:0000155">
    <property type="term" value="F:phosphorelay sensor kinase activity"/>
    <property type="evidence" value="ECO:0007669"/>
    <property type="project" value="InterPro"/>
</dbReference>
<dbReference type="SMART" id="SM00267">
    <property type="entry name" value="GGDEF"/>
    <property type="match status" value="1"/>
</dbReference>
<keyword evidence="8" id="KW-0808">Transferase</keyword>
<dbReference type="InterPro" id="IPR043128">
    <property type="entry name" value="Rev_trsase/Diguanyl_cyclase"/>
</dbReference>
<keyword evidence="2" id="KW-1003">Cell membrane</keyword>
<keyword evidence="4 6" id="KW-1133">Transmembrane helix</keyword>
<dbReference type="NCBIfam" id="TIGR00254">
    <property type="entry name" value="GGDEF"/>
    <property type="match status" value="1"/>
</dbReference>
<name>A0A841KWQ8_9FIRM</name>
<dbReference type="GO" id="GO:0005886">
    <property type="term" value="C:plasma membrane"/>
    <property type="evidence" value="ECO:0007669"/>
    <property type="project" value="UniProtKB-SubCell"/>
</dbReference>
<dbReference type="GO" id="GO:0052621">
    <property type="term" value="F:diguanylate cyclase activity"/>
    <property type="evidence" value="ECO:0007669"/>
    <property type="project" value="UniProtKB-EC"/>
</dbReference>
<dbReference type="Pfam" id="PF07694">
    <property type="entry name" value="5TM-5TMR_LYT"/>
    <property type="match status" value="1"/>
</dbReference>
<evidence type="ECO:0000256" key="3">
    <source>
        <dbReference type="ARBA" id="ARBA00022692"/>
    </source>
</evidence>
<accession>A0A841KWQ8</accession>
<dbReference type="InterPro" id="IPR011620">
    <property type="entry name" value="Sig_transdc_His_kinase_LytS_TM"/>
</dbReference>
<comment type="subcellular location">
    <subcellularLocation>
        <location evidence="1">Cell membrane</location>
        <topology evidence="1">Multi-pass membrane protein</topology>
    </subcellularLocation>
</comment>
<evidence type="ECO:0000256" key="2">
    <source>
        <dbReference type="ARBA" id="ARBA00022475"/>
    </source>
</evidence>